<feature type="region of interest" description="Disordered" evidence="1">
    <location>
        <begin position="153"/>
        <end position="180"/>
    </location>
</feature>
<sequence length="547" mass="60784">MMDEERTSGTGGGVIGRWAGIYTLGDIGGEGTKGDARLIIVQKVTDAATGEAGSWHVLERGKARWAARRLGPMHSAHTRPEQASTLWNWPEGCSRNWWKGTMIGLEVSGWCRRGYQADTWLHWLCHSLNYKHKRRRRRAARDLVWATNHTTLASTRTPGAPPPRQRTTASTTNHLNKNGRTSTHNVRIASLLPITHPILPIFLPVLCPPLMASFADGILLRQTVTQPPAPPPDLERSHMGFGLKSLDTDWPFGRPLQHFGPGGRFHLVWAMKGGAPSRPLTSSPALKLAWRELSGCLCNEPQSSNVLLPLKLTPTIHKDIQLPDPDPQSSLNSHGGCVLNVATNESNKRARQLRTASPQGLPTYLIWSIDNKLINHVTTASCDDEYDERDEYNKYNKYNKCDDYKTNCEQPLLLSSLDIFGPLRLYPTHDAMKLKLLLASNLSGVPHNRILPALGGKKIGSQVSRFLSVQMCTEHVHSMRVDRVGVSICFTQACPSQCITRIGQNAALPTQPSYTSTKVVILSCYTSILCADNLTYSRNWNRMFDTA</sequence>
<evidence type="ECO:0000313" key="2">
    <source>
        <dbReference type="EMBL" id="ATY58760.1"/>
    </source>
</evidence>
<protein>
    <submittedName>
        <fullName evidence="2">Uncharacterized protein</fullName>
    </submittedName>
</protein>
<dbReference type="VEuPathDB" id="FungiDB:CCM_06030"/>
<organism evidence="2 3">
    <name type="scientific">Cordyceps militaris</name>
    <name type="common">Caterpillar fungus</name>
    <name type="synonym">Clavaria militaris</name>
    <dbReference type="NCBI Taxonomy" id="73501"/>
    <lineage>
        <taxon>Eukaryota</taxon>
        <taxon>Fungi</taxon>
        <taxon>Dikarya</taxon>
        <taxon>Ascomycota</taxon>
        <taxon>Pezizomycotina</taxon>
        <taxon>Sordariomycetes</taxon>
        <taxon>Hypocreomycetidae</taxon>
        <taxon>Hypocreales</taxon>
        <taxon>Cordycipitaceae</taxon>
        <taxon>Cordyceps</taxon>
    </lineage>
</organism>
<dbReference type="EMBL" id="CP023322">
    <property type="protein sequence ID" value="ATY58760.1"/>
    <property type="molecule type" value="Genomic_DNA"/>
</dbReference>
<evidence type="ECO:0000313" key="3">
    <source>
        <dbReference type="Proteomes" id="UP000323067"/>
    </source>
</evidence>
<dbReference type="VEuPathDB" id="FungiDB:A9K55_003395"/>
<proteinExistence type="predicted"/>
<feature type="compositionally biased region" description="Polar residues" evidence="1">
    <location>
        <begin position="165"/>
        <end position="180"/>
    </location>
</feature>
<dbReference type="AlphaFoldDB" id="A0A2H4S6L0"/>
<accession>A0A2H4S6L0</accession>
<dbReference type="Proteomes" id="UP000323067">
    <property type="component" value="Chromosome iv"/>
</dbReference>
<evidence type="ECO:0000256" key="1">
    <source>
        <dbReference type="SAM" id="MobiDB-lite"/>
    </source>
</evidence>
<name>A0A2H4S6L0_CORMI</name>
<gene>
    <name evidence="2" type="ORF">A9K55_003395</name>
</gene>
<reference evidence="2 3" key="1">
    <citation type="journal article" date="2017" name="BMC Genomics">
        <title>Chromosome level assembly and secondary metabolite potential of the parasitic fungus Cordyceps militaris.</title>
        <authorList>
            <person name="Kramer G.J."/>
            <person name="Nodwell J.R."/>
        </authorList>
    </citation>
    <scope>NUCLEOTIDE SEQUENCE [LARGE SCALE GENOMIC DNA]</scope>
    <source>
        <strain evidence="2 3">ATCC 34164</strain>
    </source>
</reference>